<comment type="caution">
    <text evidence="1">The sequence shown here is derived from an EMBL/GenBank/DDBJ whole genome shotgun (WGS) entry which is preliminary data.</text>
</comment>
<organism evidence="1 2">
    <name type="scientific">Mycobacterium kyorinense</name>
    <dbReference type="NCBI Taxonomy" id="487514"/>
    <lineage>
        <taxon>Bacteria</taxon>
        <taxon>Bacillati</taxon>
        <taxon>Actinomycetota</taxon>
        <taxon>Actinomycetes</taxon>
        <taxon>Mycobacteriales</taxon>
        <taxon>Mycobacteriaceae</taxon>
        <taxon>Mycobacterium</taxon>
    </lineage>
</organism>
<keyword evidence="2" id="KW-1185">Reference proteome</keyword>
<evidence type="ECO:0000313" key="2">
    <source>
        <dbReference type="Proteomes" id="UP000193487"/>
    </source>
</evidence>
<dbReference type="AlphaFoldDB" id="A0A1X1Y875"/>
<accession>A0A1X1Y875</accession>
<dbReference type="EMBL" id="LQPE01000050">
    <property type="protein sequence ID" value="ORW07210.1"/>
    <property type="molecule type" value="Genomic_DNA"/>
</dbReference>
<gene>
    <name evidence="1" type="ORF">AWC14_25050</name>
</gene>
<reference evidence="1 2" key="1">
    <citation type="submission" date="2016-01" db="EMBL/GenBank/DDBJ databases">
        <title>The new phylogeny of the genus Mycobacterium.</title>
        <authorList>
            <person name="Tarcisio F."/>
            <person name="Conor M."/>
            <person name="Antonella G."/>
            <person name="Elisabetta G."/>
            <person name="Giulia F.S."/>
            <person name="Sara T."/>
            <person name="Anna F."/>
            <person name="Clotilde B."/>
            <person name="Roberto B."/>
            <person name="Veronica D.S."/>
            <person name="Fabio R."/>
            <person name="Monica P."/>
            <person name="Olivier J."/>
            <person name="Enrico T."/>
            <person name="Nicola S."/>
        </authorList>
    </citation>
    <scope>NUCLEOTIDE SEQUENCE [LARGE SCALE GENOMIC DNA]</scope>
    <source>
        <strain evidence="1 2">DSM 45166</strain>
    </source>
</reference>
<protein>
    <submittedName>
        <fullName evidence="1">Uncharacterized protein</fullName>
    </submittedName>
</protein>
<sequence length="301" mass="32506">MPVSGRRDPEPVSRREAESDLEQAKMAVAELAGAATVTDPGLDWAVAVGHNASGTTTYWIATNDGATYIPPGVFLRKTMPVAAGLDDVFDARWMGWVNPAEKAVRAAREFGDTVSAVATTWAWESEYLADHPAVSEVATGVPPSSATDNPANELGLSRTHRLATVDRALYTDLKAVDEDVLRAYCRELTRQLAFGVVADELSPVAQSVATALVAQRWPKAQEWAALGAEYEIAQALTGAQRPGLNGVENADQVVSYCREFIRCRRMEALLCWEQFGGDLLNVVYAAWVAGIRAPLKDMAIA</sequence>
<name>A0A1X1Y875_9MYCO</name>
<proteinExistence type="predicted"/>
<dbReference type="Proteomes" id="UP000193487">
    <property type="component" value="Unassembled WGS sequence"/>
</dbReference>
<evidence type="ECO:0000313" key="1">
    <source>
        <dbReference type="EMBL" id="ORW07210.1"/>
    </source>
</evidence>